<protein>
    <submittedName>
        <fullName evidence="8">Uncharacterized protein AlNc14C2G325</fullName>
    </submittedName>
</protein>
<feature type="transmembrane region" description="Helical" evidence="7">
    <location>
        <begin position="293"/>
        <end position="315"/>
    </location>
</feature>
<keyword evidence="2" id="KW-1003">Cell membrane</keyword>
<evidence type="ECO:0000256" key="7">
    <source>
        <dbReference type="SAM" id="Phobius"/>
    </source>
</evidence>
<reference evidence="8" key="1">
    <citation type="journal article" date="2011" name="PLoS Biol.">
        <title>Gene gain and loss during evolution of obligate parasitism in the white rust pathogen of Arabidopsis thaliana.</title>
        <authorList>
            <person name="Kemen E."/>
            <person name="Gardiner A."/>
            <person name="Schultz-Larsen T."/>
            <person name="Kemen A.C."/>
            <person name="Balmuth A.L."/>
            <person name="Robert-Seilaniantz A."/>
            <person name="Bailey K."/>
            <person name="Holub E."/>
            <person name="Studholme D.J."/>
            <person name="Maclean D."/>
            <person name="Jones J.D."/>
        </authorList>
    </citation>
    <scope>NUCLEOTIDE SEQUENCE</scope>
</reference>
<dbReference type="AlphaFoldDB" id="F0VZI7"/>
<feature type="transmembrane region" description="Helical" evidence="7">
    <location>
        <begin position="252"/>
        <end position="281"/>
    </location>
</feature>
<feature type="transmembrane region" description="Helical" evidence="7">
    <location>
        <begin position="143"/>
        <end position="162"/>
    </location>
</feature>
<keyword evidence="4 7" id="KW-1133">Transmembrane helix</keyword>
<dbReference type="InterPro" id="IPR001123">
    <property type="entry name" value="LeuE-type"/>
</dbReference>
<keyword evidence="5 7" id="KW-0472">Membrane</keyword>
<keyword evidence="3 7" id="KW-0812">Transmembrane</keyword>
<dbReference type="PANTHER" id="PTHR30086">
    <property type="entry name" value="ARGININE EXPORTER PROTEIN ARGO"/>
    <property type="match status" value="1"/>
</dbReference>
<dbReference type="PANTHER" id="PTHR30086:SF20">
    <property type="entry name" value="ARGININE EXPORTER PROTEIN ARGO-RELATED"/>
    <property type="match status" value="1"/>
</dbReference>
<feature type="transmembrane region" description="Helical" evidence="7">
    <location>
        <begin position="336"/>
        <end position="355"/>
    </location>
</feature>
<dbReference type="HOGENOM" id="CLU_066127_0_0_1"/>
<sequence length="357" mass="39244">MFSALKRIPMRSSSGSFLCYVRAPCNRMKKSLMFLSLLFILTIFFTLVHHYTPSISDYTIRPTHTIPSAPLHQTDVKSGANQTTDHTEKNTLREQSEKAVNLEIDREELSKTSHLDPSNTSLNGVAGGICAISKALAPYISGYIFGFLGSIPVAGPTSAMVLRLGIQRKYRSGLAIASGGAIAEAVYAGIAFWGFGSFLDGASVLLPISKVLGALALSGIGIYFIRSDFKPPTEPELRDSHRKKLQRARDELLKNALMGFTISGINPALLVTYTAAIASIYSTGMLTFNFRLAMVFSAGVSCGIFSWFYLLLALLRKYKQRLKNQTIVVFMRGMGFFLLLMGFLCAKSAVEYFVWGY</sequence>
<dbReference type="EMBL" id="FR824047">
    <property type="protein sequence ID" value="CCA14217.1"/>
    <property type="molecule type" value="Genomic_DNA"/>
</dbReference>
<proteinExistence type="predicted"/>
<organism evidence="8">
    <name type="scientific">Albugo laibachii Nc14</name>
    <dbReference type="NCBI Taxonomy" id="890382"/>
    <lineage>
        <taxon>Eukaryota</taxon>
        <taxon>Sar</taxon>
        <taxon>Stramenopiles</taxon>
        <taxon>Oomycota</taxon>
        <taxon>Peronosporomycetes</taxon>
        <taxon>Albuginales</taxon>
        <taxon>Albuginaceae</taxon>
        <taxon>Albugo</taxon>
    </lineage>
</organism>
<evidence type="ECO:0000256" key="1">
    <source>
        <dbReference type="ARBA" id="ARBA00004651"/>
    </source>
</evidence>
<feature type="region of interest" description="Disordered" evidence="6">
    <location>
        <begin position="69"/>
        <end position="93"/>
    </location>
</feature>
<dbReference type="GO" id="GO:0015171">
    <property type="term" value="F:amino acid transmembrane transporter activity"/>
    <property type="evidence" value="ECO:0007669"/>
    <property type="project" value="TreeGrafter"/>
</dbReference>
<reference evidence="8" key="2">
    <citation type="submission" date="2011-02" db="EMBL/GenBank/DDBJ databases">
        <authorList>
            <person name="MacLean D."/>
        </authorList>
    </citation>
    <scope>NUCLEOTIDE SEQUENCE</scope>
</reference>
<dbReference type="Pfam" id="PF01810">
    <property type="entry name" value="LysE"/>
    <property type="match status" value="1"/>
</dbReference>
<feature type="transmembrane region" description="Helical" evidence="7">
    <location>
        <begin position="174"/>
        <end position="195"/>
    </location>
</feature>
<comment type="subcellular location">
    <subcellularLocation>
        <location evidence="1">Cell membrane</location>
        <topology evidence="1">Multi-pass membrane protein</topology>
    </subcellularLocation>
</comment>
<feature type="transmembrane region" description="Helical" evidence="7">
    <location>
        <begin position="201"/>
        <end position="225"/>
    </location>
</feature>
<evidence type="ECO:0000256" key="6">
    <source>
        <dbReference type="SAM" id="MobiDB-lite"/>
    </source>
</evidence>
<dbReference type="GO" id="GO:0005886">
    <property type="term" value="C:plasma membrane"/>
    <property type="evidence" value="ECO:0007669"/>
    <property type="project" value="UniProtKB-SubCell"/>
</dbReference>
<evidence type="ECO:0000256" key="3">
    <source>
        <dbReference type="ARBA" id="ARBA00022692"/>
    </source>
</evidence>
<evidence type="ECO:0000256" key="2">
    <source>
        <dbReference type="ARBA" id="ARBA00022475"/>
    </source>
</evidence>
<evidence type="ECO:0000313" key="8">
    <source>
        <dbReference type="EMBL" id="CCA14217.1"/>
    </source>
</evidence>
<accession>F0VZI7</accession>
<evidence type="ECO:0000256" key="4">
    <source>
        <dbReference type="ARBA" id="ARBA00022989"/>
    </source>
</evidence>
<feature type="transmembrane region" description="Helical" evidence="7">
    <location>
        <begin position="32"/>
        <end position="52"/>
    </location>
</feature>
<name>F0VZI7_9STRA</name>
<evidence type="ECO:0000256" key="5">
    <source>
        <dbReference type="ARBA" id="ARBA00023136"/>
    </source>
</evidence>
<gene>
    <name evidence="8" type="primary">AlNc14C2G325</name>
    <name evidence="8" type="ORF">ALNC14_003600</name>
</gene>